<organism evidence="1 2">
    <name type="scientific">Algoriphagus locisalis</name>
    <dbReference type="NCBI Taxonomy" id="305507"/>
    <lineage>
        <taxon>Bacteria</taxon>
        <taxon>Pseudomonadati</taxon>
        <taxon>Bacteroidota</taxon>
        <taxon>Cytophagia</taxon>
        <taxon>Cytophagales</taxon>
        <taxon>Cyclobacteriaceae</taxon>
        <taxon>Algoriphagus</taxon>
    </lineage>
</organism>
<reference evidence="2" key="1">
    <citation type="submission" date="2016-10" db="EMBL/GenBank/DDBJ databases">
        <authorList>
            <person name="Varghese N."/>
            <person name="Submissions S."/>
        </authorList>
    </citation>
    <scope>NUCLEOTIDE SEQUENCE [LARGE SCALE GENOMIC DNA]</scope>
    <source>
        <strain evidence="2">DSM 23445</strain>
    </source>
</reference>
<dbReference type="AlphaFoldDB" id="A0A1I6XV76"/>
<sequence length="79" mass="8874">MGEIWRYLSGNQNKSGICGNKGKLKHYEENKDETQRIGDVCITEPQRNYNGTPKELYFSMGISGGWKLEDGSSGHDCCL</sequence>
<protein>
    <submittedName>
        <fullName evidence="1">Uncharacterized protein</fullName>
    </submittedName>
</protein>
<proteinExistence type="predicted"/>
<evidence type="ECO:0000313" key="2">
    <source>
        <dbReference type="Proteomes" id="UP000199673"/>
    </source>
</evidence>
<gene>
    <name evidence="1" type="ORF">SAMN04489724_0692</name>
</gene>
<dbReference type="EMBL" id="FPBF01000001">
    <property type="protein sequence ID" value="SFT42349.1"/>
    <property type="molecule type" value="Genomic_DNA"/>
</dbReference>
<accession>A0A1I6XV76</accession>
<evidence type="ECO:0000313" key="1">
    <source>
        <dbReference type="EMBL" id="SFT42349.1"/>
    </source>
</evidence>
<dbReference type="Proteomes" id="UP000199673">
    <property type="component" value="Unassembled WGS sequence"/>
</dbReference>
<dbReference type="STRING" id="305507.SAMN04489724_0692"/>
<name>A0A1I6XV76_9BACT</name>
<keyword evidence="2" id="KW-1185">Reference proteome</keyword>
<dbReference type="RefSeq" id="WP_091691298.1">
    <property type="nucleotide sequence ID" value="NZ_FPBF01000001.1"/>
</dbReference>